<evidence type="ECO:0000313" key="1">
    <source>
        <dbReference type="EMBL" id="APX99373.1"/>
    </source>
</evidence>
<keyword evidence="2" id="KW-1185">Reference proteome</keyword>
<dbReference type="Proteomes" id="UP000187506">
    <property type="component" value="Chromosome"/>
</dbReference>
<sequence length="254" mass="29425">MKYDFIFFLFLCVFLFSCSQKGELELEILTEYLTAYCKDGDCSKTFVHSEKAKKIGFNVVKFKMTNYSSNIYVVASVCDDYKDVNCSSGNAFPSKNESLEFKNLIVYDDSNNAVEVTYPLFQPVSNENDIYNFVKDSLNYDFYRKIGEKNKSGRWQTINVALTNKMIVIHPNETLFFTSYIILPKNSNQIGRGEEEVNIEYNKNYSAKLEFYSSIDSVTNYLTDTQKATFESNNYVFYSKPLISINSIPIKFKR</sequence>
<reference evidence="1 2" key="1">
    <citation type="submission" date="2017-01" db="EMBL/GenBank/DDBJ databases">
        <title>Complete genome of Lacinutrix venerupis DOK2-8 isolated from seawater in Dokdo.</title>
        <authorList>
            <person name="Chi W.-J."/>
            <person name="Kim J.H."/>
        </authorList>
    </citation>
    <scope>NUCLEOTIDE SEQUENCE [LARGE SCALE GENOMIC DNA]</scope>
    <source>
        <strain evidence="1 2">DOK2-8</strain>
    </source>
</reference>
<dbReference type="PROSITE" id="PS51257">
    <property type="entry name" value="PROKAR_LIPOPROTEIN"/>
    <property type="match status" value="1"/>
</dbReference>
<evidence type="ECO:0008006" key="3">
    <source>
        <dbReference type="Google" id="ProtNLM"/>
    </source>
</evidence>
<evidence type="ECO:0000313" key="2">
    <source>
        <dbReference type="Proteomes" id="UP000187506"/>
    </source>
</evidence>
<accession>A0AAC9LJ47</accession>
<gene>
    <name evidence="1" type="ORF">BWR22_03295</name>
</gene>
<organism evidence="1 2">
    <name type="scientific">Lacinutrix venerupis</name>
    <dbReference type="NCBI Taxonomy" id="1486034"/>
    <lineage>
        <taxon>Bacteria</taxon>
        <taxon>Pseudomonadati</taxon>
        <taxon>Bacteroidota</taxon>
        <taxon>Flavobacteriia</taxon>
        <taxon>Flavobacteriales</taxon>
        <taxon>Flavobacteriaceae</taxon>
        <taxon>Lacinutrix</taxon>
    </lineage>
</organism>
<dbReference type="AlphaFoldDB" id="A0AAC9LJ47"/>
<name>A0AAC9LJ47_9FLAO</name>
<proteinExistence type="predicted"/>
<protein>
    <recommendedName>
        <fullName evidence="3">Lipoprotein</fullName>
    </recommendedName>
</protein>
<dbReference type="EMBL" id="CP019352">
    <property type="protein sequence ID" value="APX99373.1"/>
    <property type="molecule type" value="Genomic_DNA"/>
</dbReference>
<dbReference type="KEGG" id="lvn:BWR22_03295"/>